<evidence type="ECO:0000259" key="3">
    <source>
        <dbReference type="Pfam" id="PF25607"/>
    </source>
</evidence>
<keyword evidence="1" id="KW-1133">Transmembrane helix</keyword>
<keyword evidence="5" id="KW-1185">Reference proteome</keyword>
<evidence type="ECO:0000256" key="2">
    <source>
        <dbReference type="SAM" id="SignalP"/>
    </source>
</evidence>
<feature type="signal peptide" evidence="2">
    <location>
        <begin position="1"/>
        <end position="24"/>
    </location>
</feature>
<protein>
    <recommendedName>
        <fullName evidence="3">DUF7939 domain-containing protein</fullName>
    </recommendedName>
</protein>
<keyword evidence="1" id="KW-0472">Membrane</keyword>
<organism evidence="4 5">
    <name type="scientific">Candidatus Venteria ishoeyi</name>
    <dbReference type="NCBI Taxonomy" id="1899563"/>
    <lineage>
        <taxon>Bacteria</taxon>
        <taxon>Pseudomonadati</taxon>
        <taxon>Pseudomonadota</taxon>
        <taxon>Gammaproteobacteria</taxon>
        <taxon>Thiotrichales</taxon>
        <taxon>Thiotrichaceae</taxon>
        <taxon>Venteria</taxon>
    </lineage>
</organism>
<proteinExistence type="predicted"/>
<dbReference type="PANTHER" id="PTHR40940:SF1">
    <property type="entry name" value="PROTEIN BATD"/>
    <property type="match status" value="1"/>
</dbReference>
<dbReference type="InterPro" id="IPR025738">
    <property type="entry name" value="BatD"/>
</dbReference>
<keyword evidence="1" id="KW-0812">Transmembrane</keyword>
<dbReference type="AlphaFoldDB" id="A0A1H6FCJ1"/>
<name>A0A1H6FCJ1_9GAMM</name>
<dbReference type="Pfam" id="PF25607">
    <property type="entry name" value="DUF7939"/>
    <property type="match status" value="1"/>
</dbReference>
<feature type="domain" description="DUF7939" evidence="3">
    <location>
        <begin position="473"/>
        <end position="554"/>
    </location>
</feature>
<evidence type="ECO:0000313" key="4">
    <source>
        <dbReference type="EMBL" id="SEH07039.1"/>
    </source>
</evidence>
<dbReference type="Proteomes" id="UP000236724">
    <property type="component" value="Unassembled WGS sequence"/>
</dbReference>
<keyword evidence="2" id="KW-0732">Signal</keyword>
<dbReference type="EMBL" id="FMSV02000513">
    <property type="protein sequence ID" value="SEH07039.1"/>
    <property type="molecule type" value="Genomic_DNA"/>
</dbReference>
<dbReference type="InterPro" id="IPR057699">
    <property type="entry name" value="DUF7939"/>
</dbReference>
<dbReference type="RefSeq" id="WP_177428502.1">
    <property type="nucleotide sequence ID" value="NZ_FMSV02000513.1"/>
</dbReference>
<evidence type="ECO:0000313" key="5">
    <source>
        <dbReference type="Proteomes" id="UP000236724"/>
    </source>
</evidence>
<accession>A0A1H6FCJ1</accession>
<reference evidence="4 5" key="1">
    <citation type="submission" date="2016-10" db="EMBL/GenBank/DDBJ databases">
        <authorList>
            <person name="de Groot N.N."/>
        </authorList>
    </citation>
    <scope>NUCLEOTIDE SEQUENCE [LARGE SCALE GENOMIC DNA]</scope>
    <source>
        <strain evidence="4">MBHS1</strain>
    </source>
</reference>
<dbReference type="PANTHER" id="PTHR40940">
    <property type="entry name" value="PROTEIN BATD-RELATED"/>
    <property type="match status" value="1"/>
</dbReference>
<feature type="transmembrane region" description="Helical" evidence="1">
    <location>
        <begin position="430"/>
        <end position="453"/>
    </location>
</feature>
<feature type="chain" id="PRO_5014718511" description="DUF7939 domain-containing protein" evidence="2">
    <location>
        <begin position="25"/>
        <end position="577"/>
    </location>
</feature>
<sequence>MKNYQLFATPFVIILWLYSTSTLAAFTAKLDRQTISEQDSFLLTLQVDKQSQESPDLSILEQDFDLISSSQSTEMQTINGRSKSLTRWQISLLPKSSGELVIPAIRLGQEQTQPLTLKVTPEKTKEQSGAYPEIFLEVEVKPETAYLQSQITYILRLYHSLPLNSGQITPPQPNHARVEKLGENKRYQTRLEGKNYGVVEQYYAIFPEQSGNLQIPPVQFQGLVMGSRTQKRPFMGFYSDSGRTVRKKSKALSIKILPRPSVFPQQAVWLPARAVSLGEQWSVNPLEFQVGEPVTRTITLSALGLYAEHLPTLSPANPETFKQYPDQAQTETRLTDSEHLLMAQQQQPIALVPTQAGQFTLPEISLPWWDTQQGELRYARLPARTVTVLPAAVSDKPTPVTTAPITSTQTNQANNQVVPVKAESIWGLSIIYWFWLALLLTGAWILGLLFYWLSRHHQQNPDKKINPRLGNLKAARKNIERACVATDAKVAREALLAWAKLQWPTQQPRGLAQLANLLSVTASQQAILELERYLYGGSSTAPDWDGAEAWQRIRMGLHEDIQDNDKSNPLPELYPAA</sequence>
<dbReference type="Pfam" id="PF13584">
    <property type="entry name" value="BatD"/>
    <property type="match status" value="1"/>
</dbReference>
<gene>
    <name evidence="4" type="ORF">MBHS_02905</name>
</gene>
<evidence type="ECO:0000256" key="1">
    <source>
        <dbReference type="SAM" id="Phobius"/>
    </source>
</evidence>